<keyword evidence="2" id="KW-1185">Reference proteome</keyword>
<dbReference type="Proteomes" id="UP000735302">
    <property type="component" value="Unassembled WGS sequence"/>
</dbReference>
<feature type="non-terminal residue" evidence="1">
    <location>
        <position position="54"/>
    </location>
</feature>
<dbReference type="EMBL" id="BLXT01004181">
    <property type="protein sequence ID" value="GFO10459.1"/>
    <property type="molecule type" value="Genomic_DNA"/>
</dbReference>
<evidence type="ECO:0000313" key="2">
    <source>
        <dbReference type="Proteomes" id="UP000735302"/>
    </source>
</evidence>
<evidence type="ECO:0000313" key="1">
    <source>
        <dbReference type="EMBL" id="GFO10459.1"/>
    </source>
</evidence>
<gene>
    <name evidence="1" type="ORF">PoB_003696400</name>
</gene>
<accession>A0AAV4ARM8</accession>
<protein>
    <submittedName>
        <fullName evidence="1">Uncharacterized protein</fullName>
    </submittedName>
</protein>
<proteinExistence type="predicted"/>
<reference evidence="1 2" key="1">
    <citation type="journal article" date="2021" name="Elife">
        <title>Chloroplast acquisition without the gene transfer in kleptoplastic sea slugs, Plakobranchus ocellatus.</title>
        <authorList>
            <person name="Maeda T."/>
            <person name="Takahashi S."/>
            <person name="Yoshida T."/>
            <person name="Shimamura S."/>
            <person name="Takaki Y."/>
            <person name="Nagai Y."/>
            <person name="Toyoda A."/>
            <person name="Suzuki Y."/>
            <person name="Arimoto A."/>
            <person name="Ishii H."/>
            <person name="Satoh N."/>
            <person name="Nishiyama T."/>
            <person name="Hasebe M."/>
            <person name="Maruyama T."/>
            <person name="Minagawa J."/>
            <person name="Obokata J."/>
            <person name="Shigenobu S."/>
        </authorList>
    </citation>
    <scope>NUCLEOTIDE SEQUENCE [LARGE SCALE GENOMIC DNA]</scope>
</reference>
<organism evidence="1 2">
    <name type="scientific">Plakobranchus ocellatus</name>
    <dbReference type="NCBI Taxonomy" id="259542"/>
    <lineage>
        <taxon>Eukaryota</taxon>
        <taxon>Metazoa</taxon>
        <taxon>Spiralia</taxon>
        <taxon>Lophotrochozoa</taxon>
        <taxon>Mollusca</taxon>
        <taxon>Gastropoda</taxon>
        <taxon>Heterobranchia</taxon>
        <taxon>Euthyneura</taxon>
        <taxon>Panpulmonata</taxon>
        <taxon>Sacoglossa</taxon>
        <taxon>Placobranchoidea</taxon>
        <taxon>Plakobranchidae</taxon>
        <taxon>Plakobranchus</taxon>
    </lineage>
</organism>
<sequence>MASPQLNGLRFSGHLFDQGTCDGIQSRDIRVSADLTADSLSIVPFKTPQEGVKT</sequence>
<comment type="caution">
    <text evidence="1">The sequence shown here is derived from an EMBL/GenBank/DDBJ whole genome shotgun (WGS) entry which is preliminary data.</text>
</comment>
<name>A0AAV4ARM8_9GAST</name>
<dbReference type="AlphaFoldDB" id="A0AAV4ARM8"/>